<dbReference type="EMBL" id="CP035806">
    <property type="protein sequence ID" value="QBE48365.1"/>
    <property type="molecule type" value="Genomic_DNA"/>
</dbReference>
<evidence type="ECO:0000313" key="2">
    <source>
        <dbReference type="EMBL" id="QBE48365.1"/>
    </source>
</evidence>
<protein>
    <recommendedName>
        <fullName evidence="4">DUF2975 domain-containing protein</fullName>
    </recommendedName>
</protein>
<dbReference type="Proteomes" id="UP000289260">
    <property type="component" value="Chromosome"/>
</dbReference>
<dbReference type="OrthoDB" id="5148898at2"/>
<evidence type="ECO:0000313" key="3">
    <source>
        <dbReference type="Proteomes" id="UP000289260"/>
    </source>
</evidence>
<feature type="transmembrane region" description="Helical" evidence="1">
    <location>
        <begin position="99"/>
        <end position="120"/>
    </location>
</feature>
<organism evidence="2 3">
    <name type="scientific">Leucobacter triazinivorans</name>
    <dbReference type="NCBI Taxonomy" id="1784719"/>
    <lineage>
        <taxon>Bacteria</taxon>
        <taxon>Bacillati</taxon>
        <taxon>Actinomycetota</taxon>
        <taxon>Actinomycetes</taxon>
        <taxon>Micrococcales</taxon>
        <taxon>Microbacteriaceae</taxon>
        <taxon>Leucobacter</taxon>
    </lineage>
</organism>
<feature type="transmembrane region" description="Helical" evidence="1">
    <location>
        <begin position="132"/>
        <end position="150"/>
    </location>
</feature>
<accession>A0A4P6KDA3</accession>
<keyword evidence="1" id="KW-1133">Transmembrane helix</keyword>
<evidence type="ECO:0008006" key="4">
    <source>
        <dbReference type="Google" id="ProtNLM"/>
    </source>
</evidence>
<name>A0A4P6KDA3_9MICO</name>
<keyword evidence="3" id="KW-1185">Reference proteome</keyword>
<feature type="transmembrane region" description="Helical" evidence="1">
    <location>
        <begin position="170"/>
        <end position="194"/>
    </location>
</feature>
<sequence>MRTAPSDPRRPSAFDRVGIVLFMVAGVAIILVAGIRSGGRIMQLLLGEDVPVTASFPGTPVEAQIGPDGSAVHLQLDSAVITLRQMSPLGFWSGLLEQVLYFGSLATVVVCLMLLSRNILRGRVFSRGSTALVATAGLVGLAGAAFVPFFHGLMGAEALLSVAGDELEGFIIATVEPFSLVILAFVIAVVSTAYTVGARIQRETEGLV</sequence>
<reference evidence="2 3" key="1">
    <citation type="submission" date="2019-02" db="EMBL/GenBank/DDBJ databases">
        <authorList>
            <person name="Sun L."/>
            <person name="Pan D."/>
            <person name="Wu X."/>
        </authorList>
    </citation>
    <scope>NUCLEOTIDE SEQUENCE [LARGE SCALE GENOMIC DNA]</scope>
    <source>
        <strain evidence="2 3">JW-1</strain>
    </source>
</reference>
<gene>
    <name evidence="2" type="ORF">EVS81_05525</name>
</gene>
<keyword evidence="1" id="KW-0472">Membrane</keyword>
<keyword evidence="1" id="KW-0812">Transmembrane</keyword>
<dbReference type="AlphaFoldDB" id="A0A4P6KDA3"/>
<dbReference type="RefSeq" id="WP_130109503.1">
    <property type="nucleotide sequence ID" value="NZ_CP035806.1"/>
</dbReference>
<proteinExistence type="predicted"/>
<evidence type="ECO:0000256" key="1">
    <source>
        <dbReference type="SAM" id="Phobius"/>
    </source>
</evidence>
<feature type="transmembrane region" description="Helical" evidence="1">
    <location>
        <begin position="12"/>
        <end position="35"/>
    </location>
</feature>
<dbReference type="KEGG" id="ltr:EVS81_05525"/>